<keyword evidence="2" id="KW-0378">Hydrolase</keyword>
<dbReference type="InterPro" id="IPR011234">
    <property type="entry name" value="Fumarylacetoacetase-like_C"/>
</dbReference>
<reference evidence="2 3" key="1">
    <citation type="submission" date="2023-10" db="EMBL/GenBank/DDBJ databases">
        <title>Development of a sustainable strategy for remediation of hydrocarbon-contaminated territories based on the waste exchange concept.</title>
        <authorList>
            <person name="Krivoruchko A."/>
        </authorList>
    </citation>
    <scope>NUCLEOTIDE SEQUENCE [LARGE SCALE GENOMIC DNA]</scope>
    <source>
        <strain evidence="2 3">IEGM 1203</strain>
    </source>
</reference>
<dbReference type="Gene3D" id="3.90.850.10">
    <property type="entry name" value="Fumarylacetoacetase-like, C-terminal domain"/>
    <property type="match status" value="1"/>
</dbReference>
<feature type="domain" description="Fumarylacetoacetase-like C-terminal" evidence="1">
    <location>
        <begin position="72"/>
        <end position="301"/>
    </location>
</feature>
<sequence length="328" mass="35357">MKFVTYLHEDVEQSGVVSGSRVFPIAGNPSVLDLVTSGLDSALHAGDSALSMGKSVALERVSLRAPLQPPTVRDFVAFEEHVEGVRRSIDGQAGVVEAWYEAPRFYFTNPYAIVGPDEQVRVPYGCAALDFELEVAAVIGRSGSGITVKEATDHIFGYTILNDWSARDLQSREMQVNLGPSKGKDFATSIGPWLVTADELDPYRDSEGFLDLECTVGVNGVEVGRDMLSNMGWTFETMTAYASRDTWVHPGDILGSGTVGNGGCLAELWGRNGERTPAPLRVGDRVVLSVDVLGTLANTVVAELPAPALPPVRRRDHARARASLRAAR</sequence>
<dbReference type="GO" id="GO:0016787">
    <property type="term" value="F:hydrolase activity"/>
    <property type="evidence" value="ECO:0007669"/>
    <property type="project" value="UniProtKB-KW"/>
</dbReference>
<accession>A0ABU4BNM9</accession>
<dbReference type="PANTHER" id="PTHR43211:SF1">
    <property type="entry name" value="BLL6422 PROTEIN"/>
    <property type="match status" value="1"/>
</dbReference>
<dbReference type="Proteomes" id="UP001185927">
    <property type="component" value="Unassembled WGS sequence"/>
</dbReference>
<gene>
    <name evidence="2" type="ORF">R3Q16_04090</name>
</gene>
<dbReference type="EMBL" id="JAWLKB010000002">
    <property type="protein sequence ID" value="MDV6265773.1"/>
    <property type="molecule type" value="Genomic_DNA"/>
</dbReference>
<evidence type="ECO:0000259" key="1">
    <source>
        <dbReference type="Pfam" id="PF01557"/>
    </source>
</evidence>
<evidence type="ECO:0000313" key="3">
    <source>
        <dbReference type="Proteomes" id="UP001185927"/>
    </source>
</evidence>
<dbReference type="SUPFAM" id="SSF56529">
    <property type="entry name" value="FAH"/>
    <property type="match status" value="1"/>
</dbReference>
<organism evidence="2 3">
    <name type="scientific">Rhodococcus globerulus</name>
    <dbReference type="NCBI Taxonomy" id="33008"/>
    <lineage>
        <taxon>Bacteria</taxon>
        <taxon>Bacillati</taxon>
        <taxon>Actinomycetota</taxon>
        <taxon>Actinomycetes</taxon>
        <taxon>Mycobacteriales</taxon>
        <taxon>Nocardiaceae</taxon>
        <taxon>Rhodococcus</taxon>
    </lineage>
</organism>
<comment type="caution">
    <text evidence="2">The sequence shown here is derived from an EMBL/GenBank/DDBJ whole genome shotgun (WGS) entry which is preliminary data.</text>
</comment>
<dbReference type="InterPro" id="IPR036663">
    <property type="entry name" value="Fumarylacetoacetase_C_sf"/>
</dbReference>
<dbReference type="Pfam" id="PF01557">
    <property type="entry name" value="FAA_hydrolase"/>
    <property type="match status" value="1"/>
</dbReference>
<protein>
    <submittedName>
        <fullName evidence="2">Fumarylacetoacetate hydrolase family protein</fullName>
    </submittedName>
</protein>
<dbReference type="PANTHER" id="PTHR43211">
    <property type="entry name" value="FUMARYLACETOACETATE HYDROLASE"/>
    <property type="match status" value="1"/>
</dbReference>
<name>A0ABU4BNM9_RHOGO</name>
<evidence type="ECO:0000313" key="2">
    <source>
        <dbReference type="EMBL" id="MDV6265773.1"/>
    </source>
</evidence>
<proteinExistence type="predicted"/>
<dbReference type="RefSeq" id="WP_317540659.1">
    <property type="nucleotide sequence ID" value="NZ_JAWLKB010000002.1"/>
</dbReference>
<keyword evidence="3" id="KW-1185">Reference proteome</keyword>